<dbReference type="InterPro" id="IPR011701">
    <property type="entry name" value="MFS"/>
</dbReference>
<dbReference type="PROSITE" id="PS50850">
    <property type="entry name" value="MFS"/>
    <property type="match status" value="1"/>
</dbReference>
<proteinExistence type="predicted"/>
<reference evidence="8" key="1">
    <citation type="submission" date="2018-06" db="EMBL/GenBank/DDBJ databases">
        <authorList>
            <person name="Zhirakovskaya E."/>
        </authorList>
    </citation>
    <scope>NUCLEOTIDE SEQUENCE</scope>
</reference>
<feature type="transmembrane region" description="Helical" evidence="6">
    <location>
        <begin position="78"/>
        <end position="96"/>
    </location>
</feature>
<dbReference type="Gene3D" id="1.20.1250.20">
    <property type="entry name" value="MFS general substrate transporter like domains"/>
    <property type="match status" value="1"/>
</dbReference>
<feature type="transmembrane region" description="Helical" evidence="6">
    <location>
        <begin position="12"/>
        <end position="31"/>
    </location>
</feature>
<dbReference type="Pfam" id="PF07690">
    <property type="entry name" value="MFS_1"/>
    <property type="match status" value="1"/>
</dbReference>
<name>A0A3B0S3K7_9ZZZZ</name>
<dbReference type="InterPro" id="IPR050375">
    <property type="entry name" value="MFS_TsgA-like"/>
</dbReference>
<dbReference type="PANTHER" id="PTHR43702:SF3">
    <property type="entry name" value="PROTEIN TSGA"/>
    <property type="match status" value="1"/>
</dbReference>
<evidence type="ECO:0000256" key="1">
    <source>
        <dbReference type="ARBA" id="ARBA00004429"/>
    </source>
</evidence>
<evidence type="ECO:0000256" key="3">
    <source>
        <dbReference type="ARBA" id="ARBA00022692"/>
    </source>
</evidence>
<dbReference type="EMBL" id="UOEE01000119">
    <property type="protein sequence ID" value="VAV91023.1"/>
    <property type="molecule type" value="Genomic_DNA"/>
</dbReference>
<dbReference type="InterPro" id="IPR036259">
    <property type="entry name" value="MFS_trans_sf"/>
</dbReference>
<dbReference type="AlphaFoldDB" id="A0A3B0S3K7"/>
<evidence type="ECO:0000256" key="4">
    <source>
        <dbReference type="ARBA" id="ARBA00022989"/>
    </source>
</evidence>
<keyword evidence="2" id="KW-1003">Cell membrane</keyword>
<gene>
    <name evidence="8" type="ORF">MNBD_ALPHA06-1416</name>
</gene>
<organism evidence="8">
    <name type="scientific">hydrothermal vent metagenome</name>
    <dbReference type="NCBI Taxonomy" id="652676"/>
    <lineage>
        <taxon>unclassified sequences</taxon>
        <taxon>metagenomes</taxon>
        <taxon>ecological metagenomes</taxon>
    </lineage>
</organism>
<sequence length="137" mass="14798">MAVTSKTYNRTFILALTSAMFFMFAMTTDAVGEIIKIAKSEMGLSNMQASAFHWATMISIAASGILLGFLADKWGRKPTIIMGLSLYGIASAMFFLGKDFYLYLTLLFISGAAIGIFKTAALALIGDISNSTAQHTR</sequence>
<keyword evidence="5 6" id="KW-0472">Membrane</keyword>
<evidence type="ECO:0000259" key="7">
    <source>
        <dbReference type="PROSITE" id="PS50850"/>
    </source>
</evidence>
<dbReference type="GO" id="GO:0022857">
    <property type="term" value="F:transmembrane transporter activity"/>
    <property type="evidence" value="ECO:0007669"/>
    <property type="project" value="InterPro"/>
</dbReference>
<comment type="subcellular location">
    <subcellularLocation>
        <location evidence="1">Cell inner membrane</location>
        <topology evidence="1">Multi-pass membrane protein</topology>
    </subcellularLocation>
</comment>
<evidence type="ECO:0000256" key="2">
    <source>
        <dbReference type="ARBA" id="ARBA00022475"/>
    </source>
</evidence>
<feature type="transmembrane region" description="Helical" evidence="6">
    <location>
        <begin position="102"/>
        <end position="125"/>
    </location>
</feature>
<dbReference type="SUPFAM" id="SSF103473">
    <property type="entry name" value="MFS general substrate transporter"/>
    <property type="match status" value="1"/>
</dbReference>
<dbReference type="PANTHER" id="PTHR43702">
    <property type="entry name" value="L-FUCOSE-PROTON SYMPORTER"/>
    <property type="match status" value="1"/>
</dbReference>
<dbReference type="GO" id="GO:0005886">
    <property type="term" value="C:plasma membrane"/>
    <property type="evidence" value="ECO:0007669"/>
    <property type="project" value="UniProtKB-SubCell"/>
</dbReference>
<evidence type="ECO:0000313" key="8">
    <source>
        <dbReference type="EMBL" id="VAV91023.1"/>
    </source>
</evidence>
<evidence type="ECO:0000256" key="6">
    <source>
        <dbReference type="SAM" id="Phobius"/>
    </source>
</evidence>
<dbReference type="InterPro" id="IPR020846">
    <property type="entry name" value="MFS_dom"/>
</dbReference>
<feature type="domain" description="Major facilitator superfamily (MFS) profile" evidence="7">
    <location>
        <begin position="13"/>
        <end position="137"/>
    </location>
</feature>
<feature type="transmembrane region" description="Helical" evidence="6">
    <location>
        <begin position="51"/>
        <end position="71"/>
    </location>
</feature>
<evidence type="ECO:0000256" key="5">
    <source>
        <dbReference type="ARBA" id="ARBA00023136"/>
    </source>
</evidence>
<protein>
    <submittedName>
        <fullName evidence="8">Predicted sucrose permease, MFS family, FucP subfamily</fullName>
    </submittedName>
</protein>
<dbReference type="PROSITE" id="PS00216">
    <property type="entry name" value="SUGAR_TRANSPORT_1"/>
    <property type="match status" value="1"/>
</dbReference>
<feature type="non-terminal residue" evidence="8">
    <location>
        <position position="137"/>
    </location>
</feature>
<keyword evidence="3 6" id="KW-0812">Transmembrane</keyword>
<dbReference type="InterPro" id="IPR005829">
    <property type="entry name" value="Sugar_transporter_CS"/>
</dbReference>
<accession>A0A3B0S3K7</accession>
<keyword evidence="4 6" id="KW-1133">Transmembrane helix</keyword>